<gene>
    <name evidence="5" type="ORF">VitviT2T_029042</name>
</gene>
<dbReference type="EMBL" id="CP126665">
    <property type="protein sequence ID" value="WKA11553.1"/>
    <property type="molecule type" value="Genomic_DNA"/>
</dbReference>
<evidence type="ECO:0000256" key="1">
    <source>
        <dbReference type="ARBA" id="ARBA00022603"/>
    </source>
</evidence>
<dbReference type="CDD" id="cd01650">
    <property type="entry name" value="RT_nLTR_like"/>
    <property type="match status" value="1"/>
</dbReference>
<dbReference type="InterPro" id="IPR029063">
    <property type="entry name" value="SAM-dependent_MTases_sf"/>
</dbReference>
<evidence type="ECO:0000256" key="3">
    <source>
        <dbReference type="SAM" id="MobiDB-lite"/>
    </source>
</evidence>
<keyword evidence="1" id="KW-0489">Methyltransferase</keyword>
<dbReference type="Proteomes" id="UP001227230">
    <property type="component" value="Chromosome 18"/>
</dbReference>
<dbReference type="Pfam" id="PF08241">
    <property type="entry name" value="Methyltransf_11"/>
    <property type="match status" value="1"/>
</dbReference>
<sequence length="1340" mass="153330">MMDSIARSIGSGRFLGWRAVNAEGASGGIFICWDRRALDMLDWEEGQFTLSCRFRNIEDGNVWVFTGVYGPFTKVERNALWEEFGAIRGLWEDPWCIGGDFNITLFSRERSGQRRISSAMRNFAEIVDDLGLVDLPLQGGDFTWNGGLHNQTWARLDRFLVSPSWIDQFSGINQCRLPRPVSNHFPIMLVGGGIRRGPTPFRFENMWLKAEGFKELLRSWWQGIDVRGSASYKLATKMKEIKQKLKVWNREVFGKLESNKYAALQQVEFWDREENDRILTMEEVELKKEAKENYKKWVIMEETHWRQLSREIWLKEGDRNTGFFHRMASAHRRNNCMERVKINGEWFLEEQEIREGIANAFKELLSEDMGWKADIGRLQLDQISQEEAEMLERPFTEEEIQGALMEMNGDKAPGPDGFTLAFWQSCWEFVKEEIIEMFKEFFEHSSFLKSLNNTFLVLIPKKCGAEDLGDFRPISLLGGLYKLLAKVLANRLKRVVGKVVSNSQNAFVRGRQILDASLIANEVIDSWQKRREKGFICKLDIEKAYDSINWKFLLKVLQKMGFGSKWVGWMWSCLSSAKFSVMINGVPAGFFPSSKGLRQGDPLSPYLFVMGMEVLDVLIRRAMEEGFLSGCNIRGGSESPLHISHLFFADDTIIFCEARKDHLTHLSWILFWFEAASGLKINLAKSEIIPVGEVVGMEELAVELGCKVGSLPSQYLGLPLGVLNRAPYMWDGVEERVRRRLALWKRQYISKGGRVTLIKNTLASMPIYQMSIFRMPKMVARRLEKVQRDFLWGGGQMEGKSHLVNWEVVCTDKAKGGLGIRKLALLNKALLGKWIWRYASDKDNLWKQVIKVKYGQEDFGWRPKKTMGAVGVGVWKEIWKESEWCWNNMFFKVGKGNTIRFWTDVWCSETALSHCFPHLFAMAVQRNATVEEMWDQNSSNGNWNLNFLRDFNDWELGLVGDFLQILRGHKPSGVEDSVLWSKGGKAHFRVKEAYNLLVRSEDTGFPSRSIWVTRVPTKRDRAAWLACPKDPLVDTVAENLLDRLEDCKKAFPTALCLGGSLEAIRRLLRGRGAIEKLIMMDTSYDMVKLCRDAEQDVPNESIETSFVVGDEEFLPIKESSLDLVISCLGLHWTNDLPGAMIQCRLALKPDCLFLAAILGGETLKELRIACTVAQMEREGGISPRVSPLAQVRDAGNLLTRAGFTLPSVDVDEYTVKYRSALDLIEHLRSMGETNALLQKSNILKRETALATAAVYDSMFAGEDGTIPATFQVIYMTGWREHSSQQKAKRRGSATTMKELPQHGQRGIPMPTKEFLQSKSTRRQSYGCLFFQVKKLFQWRI</sequence>
<feature type="domain" description="Reverse transcriptase" evidence="4">
    <location>
        <begin position="440"/>
        <end position="720"/>
    </location>
</feature>
<feature type="region of interest" description="Disordered" evidence="3">
    <location>
        <begin position="1283"/>
        <end position="1311"/>
    </location>
</feature>
<organism evidence="5 6">
    <name type="scientific">Vitis vinifera</name>
    <name type="common">Grape</name>
    <dbReference type="NCBI Taxonomy" id="29760"/>
    <lineage>
        <taxon>Eukaryota</taxon>
        <taxon>Viridiplantae</taxon>
        <taxon>Streptophyta</taxon>
        <taxon>Embryophyta</taxon>
        <taxon>Tracheophyta</taxon>
        <taxon>Spermatophyta</taxon>
        <taxon>Magnoliopsida</taxon>
        <taxon>eudicotyledons</taxon>
        <taxon>Gunneridae</taxon>
        <taxon>Pentapetalae</taxon>
        <taxon>rosids</taxon>
        <taxon>Vitales</taxon>
        <taxon>Vitaceae</taxon>
        <taxon>Viteae</taxon>
        <taxon>Vitis</taxon>
    </lineage>
</organism>
<protein>
    <recommendedName>
        <fullName evidence="4">Reverse transcriptase domain-containing protein</fullName>
    </recommendedName>
</protein>
<keyword evidence="6" id="KW-1185">Reference proteome</keyword>
<reference evidence="5 6" key="1">
    <citation type="journal article" date="2023" name="Hortic Res">
        <title>The complete reference genome for grapevine (Vitis vinifera L.) genetics and breeding.</title>
        <authorList>
            <person name="Shi X."/>
            <person name="Cao S."/>
            <person name="Wang X."/>
            <person name="Huang S."/>
            <person name="Wang Y."/>
            <person name="Liu Z."/>
            <person name="Liu W."/>
            <person name="Leng X."/>
            <person name="Peng Y."/>
            <person name="Wang N."/>
            <person name="Wang Y."/>
            <person name="Ma Z."/>
            <person name="Xu X."/>
            <person name="Zhang F."/>
            <person name="Xue H."/>
            <person name="Zhong H."/>
            <person name="Wang Y."/>
            <person name="Zhang K."/>
            <person name="Velt A."/>
            <person name="Avia K."/>
            <person name="Holtgrawe D."/>
            <person name="Grimplet J."/>
            <person name="Matus J.T."/>
            <person name="Ware D."/>
            <person name="Wu X."/>
            <person name="Wang H."/>
            <person name="Liu C."/>
            <person name="Fang Y."/>
            <person name="Rustenholz C."/>
            <person name="Cheng Z."/>
            <person name="Xiao H."/>
            <person name="Zhou Y."/>
        </authorList>
    </citation>
    <scope>NUCLEOTIDE SEQUENCE [LARGE SCALE GENOMIC DNA]</scope>
    <source>
        <strain evidence="6">cv. Pinot noir / PN40024</strain>
        <tissue evidence="5">Leaf</tissue>
    </source>
</reference>
<dbReference type="PROSITE" id="PS50878">
    <property type="entry name" value="RT_POL"/>
    <property type="match status" value="1"/>
</dbReference>
<dbReference type="InterPro" id="IPR000477">
    <property type="entry name" value="RT_dom"/>
</dbReference>
<name>A0ABY9DVI9_VITVI</name>
<dbReference type="InterPro" id="IPR036691">
    <property type="entry name" value="Endo/exonu/phosph_ase_sf"/>
</dbReference>
<dbReference type="InterPro" id="IPR013216">
    <property type="entry name" value="Methyltransf_11"/>
</dbReference>
<dbReference type="Pfam" id="PF00078">
    <property type="entry name" value="RVT_1"/>
    <property type="match status" value="1"/>
</dbReference>
<dbReference type="InterPro" id="IPR050602">
    <property type="entry name" value="Malonyl-ACP_OMT"/>
</dbReference>
<keyword evidence="2" id="KW-0808">Transferase</keyword>
<dbReference type="PANTHER" id="PTHR13090:SF1">
    <property type="entry name" value="ARGININE-HYDROXYLASE NDUFAF5, MITOCHONDRIAL"/>
    <property type="match status" value="1"/>
</dbReference>
<evidence type="ECO:0000259" key="4">
    <source>
        <dbReference type="PROSITE" id="PS50878"/>
    </source>
</evidence>
<dbReference type="InterPro" id="IPR043502">
    <property type="entry name" value="DNA/RNA_pol_sf"/>
</dbReference>
<dbReference type="SUPFAM" id="SSF53335">
    <property type="entry name" value="S-adenosyl-L-methionine-dependent methyltransferases"/>
    <property type="match status" value="1"/>
</dbReference>
<accession>A0ABY9DVI9</accession>
<dbReference type="Gene3D" id="3.40.50.150">
    <property type="entry name" value="Vaccinia Virus protein VP39"/>
    <property type="match status" value="1"/>
</dbReference>
<proteinExistence type="predicted"/>
<dbReference type="CDD" id="cd02440">
    <property type="entry name" value="AdoMet_MTases"/>
    <property type="match status" value="1"/>
</dbReference>
<evidence type="ECO:0000313" key="6">
    <source>
        <dbReference type="Proteomes" id="UP001227230"/>
    </source>
</evidence>
<dbReference type="SUPFAM" id="SSF56672">
    <property type="entry name" value="DNA/RNA polymerases"/>
    <property type="match status" value="1"/>
</dbReference>
<evidence type="ECO:0000256" key="2">
    <source>
        <dbReference type="ARBA" id="ARBA00022679"/>
    </source>
</evidence>
<dbReference type="SUPFAM" id="SSF56219">
    <property type="entry name" value="DNase I-like"/>
    <property type="match status" value="1"/>
</dbReference>
<dbReference type="PANTHER" id="PTHR13090">
    <property type="entry name" value="ARGININE-HYDROXYLASE NDUFAF5, MITOCHONDRIAL"/>
    <property type="match status" value="1"/>
</dbReference>
<evidence type="ECO:0000313" key="5">
    <source>
        <dbReference type="EMBL" id="WKA11553.1"/>
    </source>
</evidence>
<dbReference type="Gene3D" id="3.60.10.10">
    <property type="entry name" value="Endonuclease/exonuclease/phosphatase"/>
    <property type="match status" value="1"/>
</dbReference>